<dbReference type="EMBL" id="JAHRIO010000227">
    <property type="protein sequence ID" value="MEQ2157758.1"/>
    <property type="molecule type" value="Genomic_DNA"/>
</dbReference>
<protein>
    <submittedName>
        <fullName evidence="2">Uncharacterized protein</fullName>
    </submittedName>
</protein>
<evidence type="ECO:0000256" key="1">
    <source>
        <dbReference type="SAM" id="MobiDB-lite"/>
    </source>
</evidence>
<dbReference type="Proteomes" id="UP001476798">
    <property type="component" value="Unassembled WGS sequence"/>
</dbReference>
<accession>A0ABV0MF61</accession>
<name>A0ABV0MF61_9TELE</name>
<sequence length="354" mass="37235">MLSCTSCGAPLQVEDGHKLYPKCLGVGPLREALTDPCMTQVEDLLFAGELPPTGVPRVCSGLRVDTSDGDHGGPQRPSWQEVDSLRAEVEQLKALSGTPPPKPPSQVDSWESGGDLDNIMSVRGSDSEFQTLEEGWGASRTFGVNRLSPQVNDGLATSLRSSMSSDSGEQPCPLRAIIMAAVARIGLDDAPEARFWTDVEGTGSSVGHLGGHATSGLAGIGSRIGRLQADPAESAGSAGHAQVHGSSLSLERCRLLARWGPPRCGYHTTGGGDNGRITQGWGVVLQCRSVQGLWGPQHRQLRMCLPLSIVPHQPSERDPVTAVFEGGPEAVDLGIPSASLLEGDAPTRQEELCG</sequence>
<comment type="caution">
    <text evidence="2">The sequence shown here is derived from an EMBL/GenBank/DDBJ whole genome shotgun (WGS) entry which is preliminary data.</text>
</comment>
<evidence type="ECO:0000313" key="2">
    <source>
        <dbReference type="EMBL" id="MEQ2157758.1"/>
    </source>
</evidence>
<keyword evidence="3" id="KW-1185">Reference proteome</keyword>
<feature type="region of interest" description="Disordered" evidence="1">
    <location>
        <begin position="94"/>
        <end position="115"/>
    </location>
</feature>
<reference evidence="2 3" key="1">
    <citation type="submission" date="2021-06" db="EMBL/GenBank/DDBJ databases">
        <authorList>
            <person name="Palmer J.M."/>
        </authorList>
    </citation>
    <scope>NUCLEOTIDE SEQUENCE [LARGE SCALE GENOMIC DNA]</scope>
    <source>
        <strain evidence="2 3">GA_2019</strain>
        <tissue evidence="2">Muscle</tissue>
    </source>
</reference>
<proteinExistence type="predicted"/>
<evidence type="ECO:0000313" key="3">
    <source>
        <dbReference type="Proteomes" id="UP001476798"/>
    </source>
</evidence>
<organism evidence="2 3">
    <name type="scientific">Goodea atripinnis</name>
    <dbReference type="NCBI Taxonomy" id="208336"/>
    <lineage>
        <taxon>Eukaryota</taxon>
        <taxon>Metazoa</taxon>
        <taxon>Chordata</taxon>
        <taxon>Craniata</taxon>
        <taxon>Vertebrata</taxon>
        <taxon>Euteleostomi</taxon>
        <taxon>Actinopterygii</taxon>
        <taxon>Neopterygii</taxon>
        <taxon>Teleostei</taxon>
        <taxon>Neoteleostei</taxon>
        <taxon>Acanthomorphata</taxon>
        <taxon>Ovalentaria</taxon>
        <taxon>Atherinomorphae</taxon>
        <taxon>Cyprinodontiformes</taxon>
        <taxon>Goodeidae</taxon>
        <taxon>Goodea</taxon>
    </lineage>
</organism>
<gene>
    <name evidence="2" type="ORF">GOODEAATRI_005124</name>
</gene>